<protein>
    <submittedName>
        <fullName evidence="1">Uncharacterized protein</fullName>
    </submittedName>
</protein>
<evidence type="ECO:0000313" key="1">
    <source>
        <dbReference type="EMBL" id="RDW84000.1"/>
    </source>
</evidence>
<accession>A0A3D8SCD0</accession>
<proteinExistence type="predicted"/>
<gene>
    <name evidence="1" type="ORF">DSM5745_04326</name>
</gene>
<reference evidence="1 2" key="1">
    <citation type="journal article" date="2018" name="IMA Fungus">
        <title>IMA Genome-F 9: Draft genome sequence of Annulohypoxylon stygium, Aspergillus mulundensis, Berkeleyomyces basicola (syn. Thielaviopsis basicola), Ceratocystis smalleyi, two Cercospora beticola strains, Coleophoma cylindrospora, Fusarium fracticaudum, Phialophora cf. hyalina, and Morchella septimelata.</title>
        <authorList>
            <person name="Wingfield B.D."/>
            <person name="Bills G.F."/>
            <person name="Dong Y."/>
            <person name="Huang W."/>
            <person name="Nel W.J."/>
            <person name="Swalarsk-Parry B.S."/>
            <person name="Vaghefi N."/>
            <person name="Wilken P.M."/>
            <person name="An Z."/>
            <person name="de Beer Z.W."/>
            <person name="De Vos L."/>
            <person name="Chen L."/>
            <person name="Duong T.A."/>
            <person name="Gao Y."/>
            <person name="Hammerbacher A."/>
            <person name="Kikkert J.R."/>
            <person name="Li Y."/>
            <person name="Li H."/>
            <person name="Li K."/>
            <person name="Li Q."/>
            <person name="Liu X."/>
            <person name="Ma X."/>
            <person name="Naidoo K."/>
            <person name="Pethybridge S.J."/>
            <person name="Sun J."/>
            <person name="Steenkamp E.T."/>
            <person name="van der Nest M.A."/>
            <person name="van Wyk S."/>
            <person name="Wingfield M.J."/>
            <person name="Xiong C."/>
            <person name="Yue Q."/>
            <person name="Zhang X."/>
        </authorList>
    </citation>
    <scope>NUCLEOTIDE SEQUENCE [LARGE SCALE GENOMIC DNA]</scope>
    <source>
        <strain evidence="1 2">DSM 5745</strain>
    </source>
</reference>
<keyword evidence="2" id="KW-1185">Reference proteome</keyword>
<dbReference type="AlphaFoldDB" id="A0A3D8SCD0"/>
<comment type="caution">
    <text evidence="1">The sequence shown here is derived from an EMBL/GenBank/DDBJ whole genome shotgun (WGS) entry which is preliminary data.</text>
</comment>
<name>A0A3D8SCD0_9EURO</name>
<evidence type="ECO:0000313" key="2">
    <source>
        <dbReference type="Proteomes" id="UP000256690"/>
    </source>
</evidence>
<sequence length="370" mass="41076">MATKRDPFSAYSDASSSYWPPGWNFARFASATPADNATLSEEERANMQAGLRDVLGEEGVAELARVMWQEQLRAMRAEKEKKAVAAGTHAQRRVPPPPAWLEAWKKMYKDSGKRWGFVCVWTDAAVSAAEGKAGPGSGGVEEFQDRVREIAEIPFKAALEQGQPAELIEDARKTFEIRWAQLDDNKEKDMGNTNLVERLRARYHSMQEPGSIQQGLALPVFLVVSPSAVASVLSTSEEKPEATSSGRRSEAPFLLAVAAEEEQDVVDDDEEANVPVGRRADKDSFKPVFRVAVEVLVGELWPVVEEQITTLDKMTTYVQGADVTEHALPIHDDEECEGAGQDEDALDAIWWSMHPPPHRMRKRRRLFGSG</sequence>
<dbReference type="RefSeq" id="XP_026605338.1">
    <property type="nucleotide sequence ID" value="XM_026746342.1"/>
</dbReference>
<organism evidence="1 2">
    <name type="scientific">Aspergillus mulundensis</name>
    <dbReference type="NCBI Taxonomy" id="1810919"/>
    <lineage>
        <taxon>Eukaryota</taxon>
        <taxon>Fungi</taxon>
        <taxon>Dikarya</taxon>
        <taxon>Ascomycota</taxon>
        <taxon>Pezizomycotina</taxon>
        <taxon>Eurotiomycetes</taxon>
        <taxon>Eurotiomycetidae</taxon>
        <taxon>Eurotiales</taxon>
        <taxon>Aspergillaceae</taxon>
        <taxon>Aspergillus</taxon>
        <taxon>Aspergillus subgen. Nidulantes</taxon>
    </lineage>
</organism>
<dbReference type="Proteomes" id="UP000256690">
    <property type="component" value="Unassembled WGS sequence"/>
</dbReference>
<dbReference type="GeneID" id="38114696"/>
<dbReference type="OrthoDB" id="4869816at2759"/>
<dbReference type="EMBL" id="PVWQ01000004">
    <property type="protein sequence ID" value="RDW84000.1"/>
    <property type="molecule type" value="Genomic_DNA"/>
</dbReference>